<dbReference type="AlphaFoldDB" id="A0A1G2CJK7"/>
<dbReference type="SUPFAM" id="SSF51351">
    <property type="entry name" value="Triosephosphate isomerase (TIM)"/>
    <property type="match status" value="1"/>
</dbReference>
<reference evidence="4 5" key="1">
    <citation type="journal article" date="2016" name="Nat. Commun.">
        <title>Thousands of microbial genomes shed light on interconnected biogeochemical processes in an aquifer system.</title>
        <authorList>
            <person name="Anantharaman K."/>
            <person name="Brown C.T."/>
            <person name="Hug L.A."/>
            <person name="Sharon I."/>
            <person name="Castelle C.J."/>
            <person name="Probst A.J."/>
            <person name="Thomas B.C."/>
            <person name="Singh A."/>
            <person name="Wilkins M.J."/>
            <person name="Karaoz U."/>
            <person name="Brodie E.L."/>
            <person name="Williams K.H."/>
            <person name="Hubbard S.S."/>
            <person name="Banfield J.F."/>
        </authorList>
    </citation>
    <scope>NUCLEOTIDE SEQUENCE [LARGE SCALE GENOMIC DNA]</scope>
</reference>
<dbReference type="GO" id="GO:0046166">
    <property type="term" value="P:glyceraldehyde-3-phosphate biosynthetic process"/>
    <property type="evidence" value="ECO:0007669"/>
    <property type="project" value="TreeGrafter"/>
</dbReference>
<dbReference type="Gene3D" id="3.20.20.70">
    <property type="entry name" value="Aldolase class I"/>
    <property type="match status" value="1"/>
</dbReference>
<dbReference type="UniPathway" id="UPA00138"/>
<dbReference type="PROSITE" id="PS00171">
    <property type="entry name" value="TIM_1"/>
    <property type="match status" value="1"/>
</dbReference>
<protein>
    <recommendedName>
        <fullName evidence="3">Triosephosphate isomerase</fullName>
        <ecNumber evidence="3">5.3.1.1</ecNumber>
    </recommendedName>
</protein>
<keyword evidence="3" id="KW-0312">Gluconeogenesis</keyword>
<comment type="catalytic activity">
    <reaction evidence="3">
        <text>D-glyceraldehyde 3-phosphate = dihydroxyacetone phosphate</text>
        <dbReference type="Rhea" id="RHEA:18585"/>
        <dbReference type="ChEBI" id="CHEBI:57642"/>
        <dbReference type="ChEBI" id="CHEBI:59776"/>
        <dbReference type="EC" id="5.3.1.1"/>
    </reaction>
</comment>
<gene>
    <name evidence="4" type="ORF">A3A43_01910</name>
</gene>
<name>A0A1G2CJK7_9BACT</name>
<keyword evidence="2 3" id="KW-0413">Isomerase</keyword>
<dbReference type="GO" id="GO:0019563">
    <property type="term" value="P:glycerol catabolic process"/>
    <property type="evidence" value="ECO:0007669"/>
    <property type="project" value="TreeGrafter"/>
</dbReference>
<accession>A0A1G2CJK7</accession>
<dbReference type="InterPro" id="IPR035990">
    <property type="entry name" value="TIM_sf"/>
</dbReference>
<dbReference type="EMBL" id="MHLC01000025">
    <property type="protein sequence ID" value="OGZ00920.1"/>
    <property type="molecule type" value="Genomic_DNA"/>
</dbReference>
<comment type="similarity">
    <text evidence="1 3">Belongs to the triosephosphate isomerase family.</text>
</comment>
<organism evidence="4 5">
    <name type="scientific">Candidatus Liptonbacteria bacterium RIFCSPLOWO2_01_FULL_56_20</name>
    <dbReference type="NCBI Taxonomy" id="1798652"/>
    <lineage>
        <taxon>Bacteria</taxon>
        <taxon>Candidatus Liptoniibacteriota</taxon>
    </lineage>
</organism>
<dbReference type="PROSITE" id="PS51440">
    <property type="entry name" value="TIM_2"/>
    <property type="match status" value="1"/>
</dbReference>
<dbReference type="GO" id="GO:0006096">
    <property type="term" value="P:glycolytic process"/>
    <property type="evidence" value="ECO:0007669"/>
    <property type="project" value="UniProtKB-UniRule"/>
</dbReference>
<keyword evidence="3" id="KW-0324">Glycolysis</keyword>
<dbReference type="GO" id="GO:0004807">
    <property type="term" value="F:triose-phosphate isomerase activity"/>
    <property type="evidence" value="ECO:0007669"/>
    <property type="project" value="UniProtKB-UniRule"/>
</dbReference>
<dbReference type="GO" id="GO:0005829">
    <property type="term" value="C:cytosol"/>
    <property type="evidence" value="ECO:0007669"/>
    <property type="project" value="TreeGrafter"/>
</dbReference>
<dbReference type="STRING" id="1798652.A3A43_01910"/>
<dbReference type="InterPro" id="IPR013785">
    <property type="entry name" value="Aldolase_TIM"/>
</dbReference>
<comment type="subcellular location">
    <subcellularLocation>
        <location evidence="3">Cytoplasm</location>
    </subcellularLocation>
</comment>
<dbReference type="Pfam" id="PF00121">
    <property type="entry name" value="TIM"/>
    <property type="match status" value="1"/>
</dbReference>
<proteinExistence type="inferred from homology"/>
<dbReference type="EC" id="5.3.1.1" evidence="3"/>
<comment type="caution">
    <text evidence="4">The sequence shown here is derived from an EMBL/GenBank/DDBJ whole genome shotgun (WGS) entry which is preliminary data.</text>
</comment>
<dbReference type="Proteomes" id="UP000178495">
    <property type="component" value="Unassembled WGS sequence"/>
</dbReference>
<dbReference type="InterPro" id="IPR000652">
    <property type="entry name" value="Triosephosphate_isomerase"/>
</dbReference>
<evidence type="ECO:0000256" key="1">
    <source>
        <dbReference type="ARBA" id="ARBA00007422"/>
    </source>
</evidence>
<dbReference type="PANTHER" id="PTHR21139:SF42">
    <property type="entry name" value="TRIOSEPHOSPHATE ISOMERASE"/>
    <property type="match status" value="1"/>
</dbReference>
<comment type="subunit">
    <text evidence="3">Homodimer.</text>
</comment>
<dbReference type="InterPro" id="IPR020861">
    <property type="entry name" value="Triosephosphate_isomerase_AS"/>
</dbReference>
<comment type="pathway">
    <text evidence="3">Carbohydrate biosynthesis; gluconeogenesis.</text>
</comment>
<evidence type="ECO:0000313" key="4">
    <source>
        <dbReference type="EMBL" id="OGZ00920.1"/>
    </source>
</evidence>
<dbReference type="PANTHER" id="PTHR21139">
    <property type="entry name" value="TRIOSEPHOSPHATE ISOMERASE"/>
    <property type="match status" value="1"/>
</dbReference>
<dbReference type="CDD" id="cd00311">
    <property type="entry name" value="TIM"/>
    <property type="match status" value="1"/>
</dbReference>
<sequence>MKKLIVANWKLNPLRETDAIRLARVSDRDHTVICPPFVFLESVGKTLRRAKLGAQDAFWKESGPYTGEASPVQLKRLGVSYALIGHSSRRTELRETDAMINKKIRAALRAGLKVILCVGEPWNVRRKGLPAAKSFVRTQLQKDLAGIRTAKPTARNLIVAYEPIWAIGTGRADAPHDTIEISKFIKNLLAARYSLRAAKVLYGGSMTSRNAKSFVQYKEIDGALVGGASLKAEEIRTIISIATQQNGNR</sequence>
<dbReference type="GO" id="GO:0006094">
    <property type="term" value="P:gluconeogenesis"/>
    <property type="evidence" value="ECO:0007669"/>
    <property type="project" value="UniProtKB-UniPathway"/>
</dbReference>
<evidence type="ECO:0000256" key="2">
    <source>
        <dbReference type="ARBA" id="ARBA00023235"/>
    </source>
</evidence>
<comment type="pathway">
    <text evidence="3">Carbohydrate degradation; glycolysis; D-glyceraldehyde 3-phosphate from glycerone phosphate: step 1/1.</text>
</comment>
<keyword evidence="3" id="KW-0963">Cytoplasm</keyword>
<dbReference type="UniPathway" id="UPA00109">
    <property type="reaction ID" value="UER00189"/>
</dbReference>
<dbReference type="NCBIfam" id="TIGR00419">
    <property type="entry name" value="tim"/>
    <property type="match status" value="1"/>
</dbReference>
<evidence type="ECO:0000256" key="3">
    <source>
        <dbReference type="RuleBase" id="RU363013"/>
    </source>
</evidence>
<evidence type="ECO:0000313" key="5">
    <source>
        <dbReference type="Proteomes" id="UP000178495"/>
    </source>
</evidence>